<gene>
    <name evidence="5" type="ORF">XENOCAPTIV_016122</name>
</gene>
<keyword evidence="1" id="KW-0547">Nucleotide-binding</keyword>
<dbReference type="Gene3D" id="3.40.50.300">
    <property type="entry name" value="P-loop containing nucleotide triphosphate hydrolases"/>
    <property type="match status" value="1"/>
</dbReference>
<accession>A0ABV0SFL7</accession>
<reference evidence="5 6" key="1">
    <citation type="submission" date="2021-06" db="EMBL/GenBank/DDBJ databases">
        <authorList>
            <person name="Palmer J.M."/>
        </authorList>
    </citation>
    <scope>NUCLEOTIDE SEQUENCE [LARGE SCALE GENOMIC DNA]</scope>
    <source>
        <strain evidence="5 6">XC_2019</strain>
        <tissue evidence="5">Muscle</tissue>
    </source>
</reference>
<evidence type="ECO:0000313" key="6">
    <source>
        <dbReference type="Proteomes" id="UP001434883"/>
    </source>
</evidence>
<dbReference type="InterPro" id="IPR030379">
    <property type="entry name" value="G_SEPTIN_dom"/>
</dbReference>
<dbReference type="SUPFAM" id="SSF52540">
    <property type="entry name" value="P-loop containing nucleoside triphosphate hydrolases"/>
    <property type="match status" value="1"/>
</dbReference>
<sequence length="568" mass="63728">MPGPQPGDPSSPGSVQAPSSRTAWHRRGADLHHQPSPTVAMATNLKRAKISTGYEDIISASELLQSGPPAVYQLKPEKQLIGTLKRIRIGKKTSGKVNKTILLVGETGTGKSTLIDALVNHAIGVKFEEKVWFQIVEEEDRSQTESQTSDVIVYEIFGFEGKTLPFSLTIIDTPGYGDTRGLERDSIVRQRLFDLFRTEGGVQEINVVGLVVKASENRVSDRMRYIFDSVMSLFGKDLENNIVALMTHSDGMPPRNALRALEAADIKCAKTRNGPPVHFLFNNCQTNQRDEETEDALKNAWRQTEKGLQKFAEFLNQTGPQKLKKTKEVLISQICLTASIHNLQERIKSADKTKEAIEKTKMKLQMHEKDLDNDKNFTTQVPEHYKVLESYGRGSSWFSFDGVTRCKVCEENCHYPGCTVAWIASLCEVMSNDRCTVCTRKCSVGDHVKDTQRYVSKTRTVKKTLNDIKEGYEAQVNDTSSLLKVLDQKIQLLEAEIKQWVDGAFRHVLKLRDNALIVKTVSTSAHLDLLIKKMKEEGDNQKVQILEEIAGRVDEGDKALLRKTFGET</sequence>
<dbReference type="InterPro" id="IPR027417">
    <property type="entry name" value="P-loop_NTPase"/>
</dbReference>
<dbReference type="EMBL" id="JAHRIN010078966">
    <property type="protein sequence ID" value="MEQ2219333.1"/>
    <property type="molecule type" value="Genomic_DNA"/>
</dbReference>
<proteinExistence type="inferred from homology"/>
<comment type="similarity">
    <text evidence="1">Belongs to the TRAFAC class TrmE-Era-EngA-EngB-Septin-like GTPase superfamily. Septin GTPase family.</text>
</comment>
<name>A0ABV0SFL7_9TELE</name>
<dbReference type="InterPro" id="IPR025662">
    <property type="entry name" value="Sigma_54_int_dom_ATP-bd_1"/>
</dbReference>
<dbReference type="Pfam" id="PF00735">
    <property type="entry name" value="Septin"/>
    <property type="match status" value="1"/>
</dbReference>
<dbReference type="Proteomes" id="UP001434883">
    <property type="component" value="Unassembled WGS sequence"/>
</dbReference>
<dbReference type="PANTHER" id="PTHR32046:SF11">
    <property type="entry name" value="IMMUNE-ASSOCIATED NUCLEOTIDE-BINDING PROTEIN 10-LIKE"/>
    <property type="match status" value="1"/>
</dbReference>
<evidence type="ECO:0000256" key="2">
    <source>
        <dbReference type="SAM" id="Coils"/>
    </source>
</evidence>
<evidence type="ECO:0000259" key="4">
    <source>
        <dbReference type="Pfam" id="PF00735"/>
    </source>
</evidence>
<feature type="region of interest" description="Disordered" evidence="3">
    <location>
        <begin position="1"/>
        <end position="35"/>
    </location>
</feature>
<keyword evidence="1" id="KW-0342">GTP-binding</keyword>
<evidence type="ECO:0000313" key="5">
    <source>
        <dbReference type="EMBL" id="MEQ2219333.1"/>
    </source>
</evidence>
<dbReference type="PROSITE" id="PS00675">
    <property type="entry name" value="SIGMA54_INTERACT_1"/>
    <property type="match status" value="1"/>
</dbReference>
<dbReference type="PANTHER" id="PTHR32046">
    <property type="entry name" value="G DOMAIN-CONTAINING PROTEIN"/>
    <property type="match status" value="1"/>
</dbReference>
<protein>
    <recommendedName>
        <fullName evidence="4">Septin-type G domain-containing protein</fullName>
    </recommendedName>
</protein>
<evidence type="ECO:0000256" key="3">
    <source>
        <dbReference type="SAM" id="MobiDB-lite"/>
    </source>
</evidence>
<keyword evidence="2" id="KW-0175">Coiled coil</keyword>
<organism evidence="5 6">
    <name type="scientific">Xenoophorus captivus</name>
    <dbReference type="NCBI Taxonomy" id="1517983"/>
    <lineage>
        <taxon>Eukaryota</taxon>
        <taxon>Metazoa</taxon>
        <taxon>Chordata</taxon>
        <taxon>Craniata</taxon>
        <taxon>Vertebrata</taxon>
        <taxon>Euteleostomi</taxon>
        <taxon>Actinopterygii</taxon>
        <taxon>Neopterygii</taxon>
        <taxon>Teleostei</taxon>
        <taxon>Neoteleostei</taxon>
        <taxon>Acanthomorphata</taxon>
        <taxon>Ovalentaria</taxon>
        <taxon>Atherinomorphae</taxon>
        <taxon>Cyprinodontiformes</taxon>
        <taxon>Goodeidae</taxon>
        <taxon>Xenoophorus</taxon>
    </lineage>
</organism>
<feature type="coiled-coil region" evidence="2">
    <location>
        <begin position="340"/>
        <end position="370"/>
    </location>
</feature>
<feature type="domain" description="Septin-type G" evidence="4">
    <location>
        <begin position="99"/>
        <end position="179"/>
    </location>
</feature>
<evidence type="ECO:0000256" key="1">
    <source>
        <dbReference type="RuleBase" id="RU004560"/>
    </source>
</evidence>
<comment type="caution">
    <text evidence="5">The sequence shown here is derived from an EMBL/GenBank/DDBJ whole genome shotgun (WGS) entry which is preliminary data.</text>
</comment>
<keyword evidence="6" id="KW-1185">Reference proteome</keyword>